<organism evidence="1 2">
    <name type="scientific">Pedobacter jamesrossensis</name>
    <dbReference type="NCBI Taxonomy" id="1908238"/>
    <lineage>
        <taxon>Bacteria</taxon>
        <taxon>Pseudomonadati</taxon>
        <taxon>Bacteroidota</taxon>
        <taxon>Sphingobacteriia</taxon>
        <taxon>Sphingobacteriales</taxon>
        <taxon>Sphingobacteriaceae</taxon>
        <taxon>Pedobacter</taxon>
    </lineage>
</organism>
<proteinExistence type="predicted"/>
<name>A0ABV8NS54_9SPHI</name>
<dbReference type="InterPro" id="IPR017853">
    <property type="entry name" value="GH"/>
</dbReference>
<dbReference type="PANTHER" id="PTHR12631:SF10">
    <property type="entry name" value="BETA-XYLOSIDASE-LIKE PROTEIN-RELATED"/>
    <property type="match status" value="1"/>
</dbReference>
<evidence type="ECO:0000313" key="2">
    <source>
        <dbReference type="Proteomes" id="UP001595792"/>
    </source>
</evidence>
<dbReference type="Gene3D" id="3.20.20.80">
    <property type="entry name" value="Glycosidases"/>
    <property type="match status" value="1"/>
</dbReference>
<reference evidence="2" key="1">
    <citation type="journal article" date="2019" name="Int. J. Syst. Evol. Microbiol.">
        <title>The Global Catalogue of Microorganisms (GCM) 10K type strain sequencing project: providing services to taxonomists for standard genome sequencing and annotation.</title>
        <authorList>
            <consortium name="The Broad Institute Genomics Platform"/>
            <consortium name="The Broad Institute Genome Sequencing Center for Infectious Disease"/>
            <person name="Wu L."/>
            <person name="Ma J."/>
        </authorList>
    </citation>
    <scope>NUCLEOTIDE SEQUENCE [LARGE SCALE GENOMIC DNA]</scope>
    <source>
        <strain evidence="2">CCM 8689</strain>
    </source>
</reference>
<dbReference type="InterPro" id="IPR051923">
    <property type="entry name" value="Glycosyl_Hydrolase_39"/>
</dbReference>
<keyword evidence="2" id="KW-1185">Reference proteome</keyword>
<protein>
    <recommendedName>
        <fullName evidence="3">Glycosyl hydrolases family 39</fullName>
    </recommendedName>
</protein>
<dbReference type="SUPFAM" id="SSF51445">
    <property type="entry name" value="(Trans)glycosidases"/>
    <property type="match status" value="1"/>
</dbReference>
<gene>
    <name evidence="1" type="ORF">ACFOUY_19155</name>
</gene>
<dbReference type="PANTHER" id="PTHR12631">
    <property type="entry name" value="ALPHA-L-IDURONIDASE"/>
    <property type="match status" value="1"/>
</dbReference>
<comment type="caution">
    <text evidence="1">The sequence shown here is derived from an EMBL/GenBank/DDBJ whole genome shotgun (WGS) entry which is preliminary data.</text>
</comment>
<dbReference type="Proteomes" id="UP001595792">
    <property type="component" value="Unassembled WGS sequence"/>
</dbReference>
<dbReference type="EMBL" id="JBHSBY010000143">
    <property type="protein sequence ID" value="MFC4198833.1"/>
    <property type="molecule type" value="Genomic_DNA"/>
</dbReference>
<accession>A0ABV8NS54</accession>
<dbReference type="RefSeq" id="WP_378962880.1">
    <property type="nucleotide sequence ID" value="NZ_JBHRXC010000001.1"/>
</dbReference>
<sequence length="486" mass="55158">MALINSSNAQDKLITVKSTQPELVVPFPFLGNVKPRMANEIDSSNWIIGCETLDRDFADYDAYKEYLVPLGIRKIRLQGGWAKTEKQKGKYDWKWLDHIIDDAVSRGLKPWLQISYGNPIYPGGGGSALGAGLPYSTEALTAWDKFTAAMVSRYKNRVVDWEIWNEGNFGDNLQNTPEFVAAINIRTIHIIKKIQPAAKVSGLSLGHIDLKYADTFFKILKAKNKLHLFDNITYHDYVYNPDANDLLVEKLRDILRKYDAKLKLRQGENGAPSGPGFGRGALGDYNWTELSQAKWNTRRMLSNLGHDIESSVFTIADVAYTSGPIKLLNIKGLLQSDSTKQVIRPKLAYRSVQVVASIFDHTLERITDLHTTYEKKVKVDKEAVRYTKSTDRSLVVYGYRHRQNKQQIYTIWSDEAIPSNTNEVKMLDFSFINGNFIEPVMVDVITGKVYNIPKENWNKEGNIVNFKKIPVYDGPILIAEKSLINL</sequence>
<evidence type="ECO:0000313" key="1">
    <source>
        <dbReference type="EMBL" id="MFC4198833.1"/>
    </source>
</evidence>
<evidence type="ECO:0008006" key="3">
    <source>
        <dbReference type="Google" id="ProtNLM"/>
    </source>
</evidence>